<evidence type="ECO:0000313" key="1">
    <source>
        <dbReference type="EMBL" id="KIQ35598.1"/>
    </source>
</evidence>
<dbReference type="RefSeq" id="WP_042577600.1">
    <property type="nucleotide sequence ID" value="NZ_JXQQ01000009.1"/>
</dbReference>
<name>A0A0D0M1T5_VARPD</name>
<accession>A0A0D0M1T5</accession>
<sequence length="186" mass="19352">MSTQTTLASAAIHVVGQYNDAGKTLVGAYRTGVHRLLGGAASRYSNFLGNRQIPLVSEQIKANLIGAQEKVNGFLANRLDIDTSRIVSVMDRVAAGTTSGIETVAGRVARVESPVATSVLNTLNAINQPIATVSVQIADRIAAGAKQLETRVAGVDGDIAKPVRTVKAKAAVAKKPVRRAAARKAA</sequence>
<gene>
    <name evidence="1" type="ORF">RT97_04600</name>
</gene>
<protein>
    <submittedName>
        <fullName evidence="1">Uncharacterized protein</fullName>
    </submittedName>
</protein>
<dbReference type="AlphaFoldDB" id="A0A0D0M1T5"/>
<dbReference type="Proteomes" id="UP000032067">
    <property type="component" value="Unassembled WGS sequence"/>
</dbReference>
<comment type="caution">
    <text evidence="1">The sequence shown here is derived from an EMBL/GenBank/DDBJ whole genome shotgun (WGS) entry which is preliminary data.</text>
</comment>
<organism evidence="1 2">
    <name type="scientific">Variovorax paradoxus</name>
    <dbReference type="NCBI Taxonomy" id="34073"/>
    <lineage>
        <taxon>Bacteria</taxon>
        <taxon>Pseudomonadati</taxon>
        <taxon>Pseudomonadota</taxon>
        <taxon>Betaproteobacteria</taxon>
        <taxon>Burkholderiales</taxon>
        <taxon>Comamonadaceae</taxon>
        <taxon>Variovorax</taxon>
    </lineage>
</organism>
<reference evidence="1 2" key="1">
    <citation type="submission" date="2014-12" db="EMBL/GenBank/DDBJ databases">
        <title>16Stimator: statistical estimation of ribosomal gene copy numbers from draft genome assemblies.</title>
        <authorList>
            <person name="Perisin M.A."/>
            <person name="Vetter M."/>
            <person name="Gilbert J.A."/>
            <person name="Bergelson J."/>
        </authorList>
    </citation>
    <scope>NUCLEOTIDE SEQUENCE [LARGE SCALE GENOMIC DNA]</scope>
    <source>
        <strain evidence="1 2">MEDvA23</strain>
    </source>
</reference>
<dbReference type="OrthoDB" id="8850709at2"/>
<evidence type="ECO:0000313" key="2">
    <source>
        <dbReference type="Proteomes" id="UP000032067"/>
    </source>
</evidence>
<dbReference type="EMBL" id="JXQQ01000009">
    <property type="protein sequence ID" value="KIQ35598.1"/>
    <property type="molecule type" value="Genomic_DNA"/>
</dbReference>
<proteinExistence type="predicted"/>